<dbReference type="EMBL" id="FOTS01000006">
    <property type="protein sequence ID" value="SFL48960.1"/>
    <property type="molecule type" value="Genomic_DNA"/>
</dbReference>
<reference evidence="3" key="1">
    <citation type="submission" date="2016-10" db="EMBL/GenBank/DDBJ databases">
        <authorList>
            <person name="Varghese N."/>
            <person name="Submissions S."/>
        </authorList>
    </citation>
    <scope>NUCLEOTIDE SEQUENCE [LARGE SCALE GENOMIC DNA]</scope>
    <source>
        <strain evidence="3">DSM 13327</strain>
    </source>
</reference>
<keyword evidence="1" id="KW-0732">Signal</keyword>
<feature type="signal peptide" evidence="1">
    <location>
        <begin position="1"/>
        <end position="23"/>
    </location>
</feature>
<name>A0A1I4I453_9FIRM</name>
<feature type="chain" id="PRO_5011733608" evidence="1">
    <location>
        <begin position="24"/>
        <end position="210"/>
    </location>
</feature>
<evidence type="ECO:0000313" key="3">
    <source>
        <dbReference type="Proteomes" id="UP000199520"/>
    </source>
</evidence>
<evidence type="ECO:0000313" key="2">
    <source>
        <dbReference type="EMBL" id="SFL48960.1"/>
    </source>
</evidence>
<organism evidence="2 3">
    <name type="scientific">Pelosinus propionicus DSM 13327</name>
    <dbReference type="NCBI Taxonomy" id="1123291"/>
    <lineage>
        <taxon>Bacteria</taxon>
        <taxon>Bacillati</taxon>
        <taxon>Bacillota</taxon>
        <taxon>Negativicutes</taxon>
        <taxon>Selenomonadales</taxon>
        <taxon>Sporomusaceae</taxon>
        <taxon>Pelosinus</taxon>
    </lineage>
</organism>
<dbReference type="OrthoDB" id="1680589at2"/>
<keyword evidence="3" id="KW-1185">Reference proteome</keyword>
<accession>A0A1I4I453</accession>
<gene>
    <name evidence="2" type="ORF">SAMN04490355_1006101</name>
</gene>
<dbReference type="Proteomes" id="UP000199520">
    <property type="component" value="Unassembled WGS sequence"/>
</dbReference>
<evidence type="ECO:0000256" key="1">
    <source>
        <dbReference type="SAM" id="SignalP"/>
    </source>
</evidence>
<protein>
    <submittedName>
        <fullName evidence="2">Uncharacterized protein</fullName>
    </submittedName>
</protein>
<dbReference type="AlphaFoldDB" id="A0A1I4I453"/>
<sequence>MKKTFITASLLVMNVIGASMVSANEILPEINPIKPGIETIVSGSENSRQYTMIDHNPTLYNKQIVGGRTMESWVKNDVVSTRINGVVTKSYPINKDLETIVSGSENSRQYTVIDHNPTHYSKKAVGNHIIESWTKDGVVNTRTDGITTKSYRINKDLKTIVSGSKSSRQYTVIDHNPTHYSKKLIGGHTVEGWMENGVVNTRINGVLSKH</sequence>
<proteinExistence type="predicted"/>